<reference evidence="1" key="1">
    <citation type="journal article" date="2015" name="Nature">
        <title>Complex archaea that bridge the gap between prokaryotes and eukaryotes.</title>
        <authorList>
            <person name="Spang A."/>
            <person name="Saw J.H."/>
            <person name="Jorgensen S.L."/>
            <person name="Zaremba-Niedzwiedzka K."/>
            <person name="Martijn J."/>
            <person name="Lind A.E."/>
            <person name="van Eijk R."/>
            <person name="Schleper C."/>
            <person name="Guy L."/>
            <person name="Ettema T.J."/>
        </authorList>
    </citation>
    <scope>NUCLEOTIDE SEQUENCE</scope>
</reference>
<evidence type="ECO:0000313" key="1">
    <source>
        <dbReference type="EMBL" id="KKL79195.1"/>
    </source>
</evidence>
<proteinExistence type="predicted"/>
<comment type="caution">
    <text evidence="1">The sequence shown here is derived from an EMBL/GenBank/DDBJ whole genome shotgun (WGS) entry which is preliminary data.</text>
</comment>
<gene>
    <name evidence="1" type="ORF">LCGC14_2017250</name>
</gene>
<sequence length="70" mass="7845">MNEEEYQGIAKPVYDILSNHIVDGGKAIDGKIILSADHHALSFEIQKRLRELGYVMQGAQHEAQCVIHKS</sequence>
<accession>A0A0F9HBW8</accession>
<organism evidence="1">
    <name type="scientific">marine sediment metagenome</name>
    <dbReference type="NCBI Taxonomy" id="412755"/>
    <lineage>
        <taxon>unclassified sequences</taxon>
        <taxon>metagenomes</taxon>
        <taxon>ecological metagenomes</taxon>
    </lineage>
</organism>
<protein>
    <submittedName>
        <fullName evidence="1">Uncharacterized protein</fullName>
    </submittedName>
</protein>
<dbReference type="AlphaFoldDB" id="A0A0F9HBW8"/>
<dbReference type="EMBL" id="LAZR01023238">
    <property type="protein sequence ID" value="KKL79195.1"/>
    <property type="molecule type" value="Genomic_DNA"/>
</dbReference>
<name>A0A0F9HBW8_9ZZZZ</name>